<dbReference type="GO" id="GO:0055088">
    <property type="term" value="P:lipid homeostasis"/>
    <property type="evidence" value="ECO:0007669"/>
    <property type="project" value="TreeGrafter"/>
</dbReference>
<keyword evidence="4 5" id="KW-0472">Membrane</keyword>
<dbReference type="Proteomes" id="UP000694388">
    <property type="component" value="Unplaced"/>
</dbReference>
<reference evidence="8" key="2">
    <citation type="submission" date="2025-09" db="UniProtKB">
        <authorList>
            <consortium name="Ensembl"/>
        </authorList>
    </citation>
    <scope>IDENTIFICATION</scope>
</reference>
<evidence type="ECO:0000256" key="4">
    <source>
        <dbReference type="ARBA" id="ARBA00023136"/>
    </source>
</evidence>
<feature type="transmembrane region" description="Helical" evidence="6">
    <location>
        <begin position="6"/>
        <end position="23"/>
    </location>
</feature>
<keyword evidence="9" id="KW-1185">Reference proteome</keyword>
<evidence type="ECO:0000256" key="1">
    <source>
        <dbReference type="ARBA" id="ARBA00004141"/>
    </source>
</evidence>
<dbReference type="PANTHER" id="PTHR13439:SF66">
    <property type="entry name" value="BCDNA.GH12326"/>
    <property type="match status" value="1"/>
</dbReference>
<evidence type="ECO:0000256" key="2">
    <source>
        <dbReference type="ARBA" id="ARBA00022692"/>
    </source>
</evidence>
<dbReference type="SMART" id="SM00724">
    <property type="entry name" value="TLC"/>
    <property type="match status" value="1"/>
</dbReference>
<feature type="domain" description="TLC" evidence="7">
    <location>
        <begin position="32"/>
        <end position="259"/>
    </location>
</feature>
<name>A0A8C4QG85_EPTBU</name>
<dbReference type="GO" id="GO:0005783">
    <property type="term" value="C:endoplasmic reticulum"/>
    <property type="evidence" value="ECO:0007669"/>
    <property type="project" value="TreeGrafter"/>
</dbReference>
<dbReference type="OMA" id="MYDIYAM"/>
<sequence length="290" mass="32680">MLSVMITGSAFFPGLFVTLKTWLLRRQGWQEGDAVIMSARLVSIMQSLLASASGVLITTYCHRDVLHARHWLATWYVWFATPYFAYDIVAMFLSHRHRRRSQVDVRPETHPGAGVVGTSLREFLRREALMVTHHVGVCLLCFPTSAFWRAGVGDFFQGCMFLAELSTPFVCLGKILLQFKQQGSLLFKINGLIMIATFFCFRILIFPYMYWAYGQREGLSFWAVPGTLPVVNNIAAALLVAPQLYWLFLICRTAVSRKGHGFRGFAVSRRANNGPSELTKPSPEGKEAAD</sequence>
<dbReference type="Ensembl" id="ENSEBUT00000015499.1">
    <property type="protein sequence ID" value="ENSEBUP00000014923.1"/>
    <property type="gene ID" value="ENSEBUG00000009412.1"/>
</dbReference>
<accession>A0A8C4QG85</accession>
<feature type="transmembrane region" description="Helical" evidence="6">
    <location>
        <begin position="189"/>
        <end position="210"/>
    </location>
</feature>
<feature type="transmembrane region" description="Helical" evidence="6">
    <location>
        <begin position="72"/>
        <end position="93"/>
    </location>
</feature>
<evidence type="ECO:0000313" key="8">
    <source>
        <dbReference type="Ensembl" id="ENSEBUP00000014923.1"/>
    </source>
</evidence>
<dbReference type="GO" id="GO:0016020">
    <property type="term" value="C:membrane"/>
    <property type="evidence" value="ECO:0007669"/>
    <property type="project" value="UniProtKB-SubCell"/>
</dbReference>
<dbReference type="PROSITE" id="PS50922">
    <property type="entry name" value="TLC"/>
    <property type="match status" value="1"/>
</dbReference>
<proteinExistence type="predicted"/>
<dbReference type="InterPro" id="IPR050846">
    <property type="entry name" value="TLCD"/>
</dbReference>
<dbReference type="InterPro" id="IPR006634">
    <property type="entry name" value="TLC-dom"/>
</dbReference>
<keyword evidence="2 5" id="KW-0812">Transmembrane</keyword>
<evidence type="ECO:0000256" key="5">
    <source>
        <dbReference type="PROSITE-ProRule" id="PRU00205"/>
    </source>
</evidence>
<evidence type="ECO:0000256" key="6">
    <source>
        <dbReference type="SAM" id="Phobius"/>
    </source>
</evidence>
<keyword evidence="3 6" id="KW-1133">Transmembrane helix</keyword>
<dbReference type="Pfam" id="PF03798">
    <property type="entry name" value="TRAM_LAG1_CLN8"/>
    <property type="match status" value="1"/>
</dbReference>
<dbReference type="PANTHER" id="PTHR13439">
    <property type="entry name" value="CT120 PROTEIN"/>
    <property type="match status" value="1"/>
</dbReference>
<reference evidence="8" key="1">
    <citation type="submission" date="2025-08" db="UniProtKB">
        <authorList>
            <consortium name="Ensembl"/>
        </authorList>
    </citation>
    <scope>IDENTIFICATION</scope>
</reference>
<dbReference type="AlphaFoldDB" id="A0A8C4QG85"/>
<feature type="transmembrane region" description="Helical" evidence="6">
    <location>
        <begin position="230"/>
        <end position="250"/>
    </location>
</feature>
<evidence type="ECO:0000313" key="9">
    <source>
        <dbReference type="Proteomes" id="UP000694388"/>
    </source>
</evidence>
<evidence type="ECO:0000259" key="7">
    <source>
        <dbReference type="PROSITE" id="PS50922"/>
    </source>
</evidence>
<comment type="subcellular location">
    <subcellularLocation>
        <location evidence="1">Membrane</location>
        <topology evidence="1">Multi-pass membrane protein</topology>
    </subcellularLocation>
</comment>
<feature type="transmembrane region" description="Helical" evidence="6">
    <location>
        <begin position="155"/>
        <end position="177"/>
    </location>
</feature>
<dbReference type="GeneTree" id="ENSGT01010000222313"/>
<feature type="transmembrane region" description="Helical" evidence="6">
    <location>
        <begin position="35"/>
        <end position="60"/>
    </location>
</feature>
<evidence type="ECO:0000256" key="3">
    <source>
        <dbReference type="ARBA" id="ARBA00022989"/>
    </source>
</evidence>
<protein>
    <submittedName>
        <fullName evidence="8">TLC domain containing 3B</fullName>
    </submittedName>
</protein>
<organism evidence="8 9">
    <name type="scientific">Eptatretus burgeri</name>
    <name type="common">Inshore hagfish</name>
    <dbReference type="NCBI Taxonomy" id="7764"/>
    <lineage>
        <taxon>Eukaryota</taxon>
        <taxon>Metazoa</taxon>
        <taxon>Chordata</taxon>
        <taxon>Craniata</taxon>
        <taxon>Vertebrata</taxon>
        <taxon>Cyclostomata</taxon>
        <taxon>Myxini</taxon>
        <taxon>Myxiniformes</taxon>
        <taxon>Myxinidae</taxon>
        <taxon>Eptatretinae</taxon>
        <taxon>Eptatretus</taxon>
    </lineage>
</organism>
<feature type="transmembrane region" description="Helical" evidence="6">
    <location>
        <begin position="128"/>
        <end position="149"/>
    </location>
</feature>